<feature type="domain" description="Reductase C-terminal" evidence="6">
    <location>
        <begin position="318"/>
        <end position="390"/>
    </location>
</feature>
<evidence type="ECO:0000256" key="4">
    <source>
        <dbReference type="ARBA" id="ARBA00023002"/>
    </source>
</evidence>
<keyword evidence="2" id="KW-0285">Flavoprotein</keyword>
<proteinExistence type="predicted"/>
<sequence>MTTAIVGASIAGVRAAQALRAEGYRGDVVLIGSEPVLPYDKPPLSKGYLVGAGAAEVTLLTAAEALELNIDLRLGVPAVGLDRALSELRLANGRRVGFDDLVVATGVRARPSPWGEGEGIHVLRTLDDADRLRAELVPDRRIIVIGAGFIGAEVAATALGLGVDVTLVSATRDLMSRRLGDEIGALFSQKHSRHGVHAVLGRTVAQIDGAKGDFRVLLDDGSELHGDVVVIGIGAVPNVEWLEDSGLEIDDGLVCDEFLTALGAPEIHAIGDVARWRHPVRGDLTRLEHWTNAVDQARCVAHNIAHPDDRRSYLPVEYVWSDQFNWKLHIVGRTTAVNPEMVTDPRTPDRIASLYSQNGLSFDGAVVLNWPRALVEVRRSIAAGSSLSDVRVRLGRLLESASG</sequence>
<comment type="caution">
    <text evidence="7">The sequence shown here is derived from an EMBL/GenBank/DDBJ whole genome shotgun (WGS) entry which is preliminary data.</text>
</comment>
<dbReference type="PRINTS" id="PR00368">
    <property type="entry name" value="FADPNR"/>
</dbReference>
<dbReference type="AlphaFoldDB" id="A0A2N4SZZ2"/>
<gene>
    <name evidence="7" type="ORF">AUQ48_03755</name>
</gene>
<dbReference type="InterPro" id="IPR023753">
    <property type="entry name" value="FAD/NAD-binding_dom"/>
</dbReference>
<dbReference type="SUPFAM" id="SSF55424">
    <property type="entry name" value="FAD/NAD-linked reductases, dimerisation (C-terminal) domain"/>
    <property type="match status" value="1"/>
</dbReference>
<protein>
    <submittedName>
        <fullName evidence="7">Pyridine nucleotide-disulfide oxidoreductase</fullName>
    </submittedName>
</protein>
<dbReference type="EMBL" id="LOMZ01000001">
    <property type="protein sequence ID" value="PLC11523.1"/>
    <property type="molecule type" value="Genomic_DNA"/>
</dbReference>
<dbReference type="InterPro" id="IPR036188">
    <property type="entry name" value="FAD/NAD-bd_sf"/>
</dbReference>
<name>A0A2N4SZZ2_9MICC</name>
<dbReference type="PANTHER" id="PTHR43557:SF2">
    <property type="entry name" value="RIESKE DOMAIN-CONTAINING PROTEIN-RELATED"/>
    <property type="match status" value="1"/>
</dbReference>
<organism evidence="7 8">
    <name type="scientific">Kocuria flava</name>
    <dbReference type="NCBI Taxonomy" id="446860"/>
    <lineage>
        <taxon>Bacteria</taxon>
        <taxon>Bacillati</taxon>
        <taxon>Actinomycetota</taxon>
        <taxon>Actinomycetes</taxon>
        <taxon>Micrococcales</taxon>
        <taxon>Micrococcaceae</taxon>
        <taxon>Kocuria</taxon>
    </lineage>
</organism>
<dbReference type="RefSeq" id="WP_005054949.1">
    <property type="nucleotide sequence ID" value="NZ_LOMZ01000001.1"/>
</dbReference>
<dbReference type="GO" id="GO:0016651">
    <property type="term" value="F:oxidoreductase activity, acting on NAD(P)H"/>
    <property type="evidence" value="ECO:0007669"/>
    <property type="project" value="TreeGrafter"/>
</dbReference>
<accession>A0A2N4SZZ2</accession>
<comment type="cofactor">
    <cofactor evidence="1">
        <name>FAD</name>
        <dbReference type="ChEBI" id="CHEBI:57692"/>
    </cofactor>
</comment>
<evidence type="ECO:0000256" key="1">
    <source>
        <dbReference type="ARBA" id="ARBA00001974"/>
    </source>
</evidence>
<dbReference type="Pfam" id="PF14759">
    <property type="entry name" value="Reductase_C"/>
    <property type="match status" value="1"/>
</dbReference>
<evidence type="ECO:0000259" key="6">
    <source>
        <dbReference type="Pfam" id="PF14759"/>
    </source>
</evidence>
<feature type="domain" description="FAD/NAD(P)-binding" evidence="5">
    <location>
        <begin position="3"/>
        <end position="297"/>
    </location>
</feature>
<evidence type="ECO:0000256" key="2">
    <source>
        <dbReference type="ARBA" id="ARBA00022630"/>
    </source>
</evidence>
<dbReference type="Proteomes" id="UP000234632">
    <property type="component" value="Unassembled WGS sequence"/>
</dbReference>
<evidence type="ECO:0000313" key="8">
    <source>
        <dbReference type="Proteomes" id="UP000234632"/>
    </source>
</evidence>
<dbReference type="Pfam" id="PF07992">
    <property type="entry name" value="Pyr_redox_2"/>
    <property type="match status" value="1"/>
</dbReference>
<dbReference type="InterPro" id="IPR016156">
    <property type="entry name" value="FAD/NAD-linked_Rdtase_dimer_sf"/>
</dbReference>
<evidence type="ECO:0000313" key="7">
    <source>
        <dbReference type="EMBL" id="PLC11523.1"/>
    </source>
</evidence>
<dbReference type="InterPro" id="IPR050446">
    <property type="entry name" value="FAD-oxidoreductase/Apoptosis"/>
</dbReference>
<evidence type="ECO:0000256" key="3">
    <source>
        <dbReference type="ARBA" id="ARBA00022827"/>
    </source>
</evidence>
<dbReference type="InterPro" id="IPR028202">
    <property type="entry name" value="Reductase_C"/>
</dbReference>
<evidence type="ECO:0000259" key="5">
    <source>
        <dbReference type="Pfam" id="PF07992"/>
    </source>
</evidence>
<dbReference type="SUPFAM" id="SSF51905">
    <property type="entry name" value="FAD/NAD(P)-binding domain"/>
    <property type="match status" value="2"/>
</dbReference>
<dbReference type="Gene3D" id="3.50.50.60">
    <property type="entry name" value="FAD/NAD(P)-binding domain"/>
    <property type="match status" value="2"/>
</dbReference>
<dbReference type="PRINTS" id="PR00411">
    <property type="entry name" value="PNDRDTASEI"/>
</dbReference>
<keyword evidence="4" id="KW-0560">Oxidoreductase</keyword>
<dbReference type="PANTHER" id="PTHR43557">
    <property type="entry name" value="APOPTOSIS-INDUCING FACTOR 1"/>
    <property type="match status" value="1"/>
</dbReference>
<dbReference type="GO" id="GO:0005737">
    <property type="term" value="C:cytoplasm"/>
    <property type="evidence" value="ECO:0007669"/>
    <property type="project" value="TreeGrafter"/>
</dbReference>
<reference evidence="7 8" key="1">
    <citation type="submission" date="2015-12" db="EMBL/GenBank/DDBJ databases">
        <authorList>
            <person name="Shamseldin A."/>
            <person name="Moawad H."/>
            <person name="Abd El-Rahim W.M."/>
            <person name="Sadowsky M.J."/>
        </authorList>
    </citation>
    <scope>NUCLEOTIDE SEQUENCE [LARGE SCALE GENOMIC DNA]</scope>
    <source>
        <strain evidence="7 8">S43</strain>
    </source>
</reference>
<dbReference type="Gene3D" id="3.30.390.30">
    <property type="match status" value="1"/>
</dbReference>
<keyword evidence="3" id="KW-0274">FAD</keyword>